<name>A0A084WAU5_ANOSI</name>
<accession>A0A084WAU5</accession>
<evidence type="ECO:0000313" key="3">
    <source>
        <dbReference type="EnsemblMetazoa" id="ASIC015437-PA"/>
    </source>
</evidence>
<dbReference type="EMBL" id="KE525331">
    <property type="protein sequence ID" value="KFB47339.1"/>
    <property type="molecule type" value="Genomic_DNA"/>
</dbReference>
<protein>
    <submittedName>
        <fullName evidence="2 3">Uncharacterized protein</fullName>
    </submittedName>
</protein>
<dbReference type="VEuPathDB" id="VectorBase:ASIC015437"/>
<organism evidence="2">
    <name type="scientific">Anopheles sinensis</name>
    <name type="common">Mosquito</name>
    <dbReference type="NCBI Taxonomy" id="74873"/>
    <lineage>
        <taxon>Eukaryota</taxon>
        <taxon>Metazoa</taxon>
        <taxon>Ecdysozoa</taxon>
        <taxon>Arthropoda</taxon>
        <taxon>Hexapoda</taxon>
        <taxon>Insecta</taxon>
        <taxon>Pterygota</taxon>
        <taxon>Neoptera</taxon>
        <taxon>Endopterygota</taxon>
        <taxon>Diptera</taxon>
        <taxon>Nematocera</taxon>
        <taxon>Culicoidea</taxon>
        <taxon>Culicidae</taxon>
        <taxon>Anophelinae</taxon>
        <taxon>Anopheles</taxon>
    </lineage>
</organism>
<keyword evidence="4" id="KW-1185">Reference proteome</keyword>
<dbReference type="Proteomes" id="UP000030765">
    <property type="component" value="Unassembled WGS sequence"/>
</dbReference>
<feature type="compositionally biased region" description="Basic and acidic residues" evidence="1">
    <location>
        <begin position="47"/>
        <end position="60"/>
    </location>
</feature>
<dbReference type="EnsemblMetazoa" id="ASIC015437-RA">
    <property type="protein sequence ID" value="ASIC015437-PA"/>
    <property type="gene ID" value="ASIC015437"/>
</dbReference>
<sequence length="78" mass="8447">MARVGGGREREDREFSQPMVCDLPKKNPTSQRVPIRCLTSAPKCRHNKDDDDGNAKDAHPGDGLGNNVSLSIQAGDES</sequence>
<gene>
    <name evidence="2" type="ORF">ZHAS_00015437</name>
</gene>
<evidence type="ECO:0000313" key="2">
    <source>
        <dbReference type="EMBL" id="KFB47339.1"/>
    </source>
</evidence>
<feature type="compositionally biased region" description="Basic and acidic residues" evidence="1">
    <location>
        <begin position="1"/>
        <end position="15"/>
    </location>
</feature>
<reference evidence="3" key="2">
    <citation type="submission" date="2020-05" db="UniProtKB">
        <authorList>
            <consortium name="EnsemblMetazoa"/>
        </authorList>
    </citation>
    <scope>IDENTIFICATION</scope>
</reference>
<evidence type="ECO:0000256" key="1">
    <source>
        <dbReference type="SAM" id="MobiDB-lite"/>
    </source>
</evidence>
<reference evidence="2 4" key="1">
    <citation type="journal article" date="2014" name="BMC Genomics">
        <title>Genome sequence of Anopheles sinensis provides insight into genetics basis of mosquito competence for malaria parasites.</title>
        <authorList>
            <person name="Zhou D."/>
            <person name="Zhang D."/>
            <person name="Ding G."/>
            <person name="Shi L."/>
            <person name="Hou Q."/>
            <person name="Ye Y."/>
            <person name="Xu Y."/>
            <person name="Zhou H."/>
            <person name="Xiong C."/>
            <person name="Li S."/>
            <person name="Yu J."/>
            <person name="Hong S."/>
            <person name="Yu X."/>
            <person name="Zou P."/>
            <person name="Chen C."/>
            <person name="Chang X."/>
            <person name="Wang W."/>
            <person name="Lv Y."/>
            <person name="Sun Y."/>
            <person name="Ma L."/>
            <person name="Shen B."/>
            <person name="Zhu C."/>
        </authorList>
    </citation>
    <scope>NUCLEOTIDE SEQUENCE [LARGE SCALE GENOMIC DNA]</scope>
</reference>
<feature type="region of interest" description="Disordered" evidence="1">
    <location>
        <begin position="1"/>
        <end position="78"/>
    </location>
</feature>
<dbReference type="EMBL" id="ATLV01022267">
    <property type="status" value="NOT_ANNOTATED_CDS"/>
    <property type="molecule type" value="Genomic_DNA"/>
</dbReference>
<dbReference type="AlphaFoldDB" id="A0A084WAU5"/>
<evidence type="ECO:0000313" key="4">
    <source>
        <dbReference type="Proteomes" id="UP000030765"/>
    </source>
</evidence>
<proteinExistence type="predicted"/>